<evidence type="ECO:0000256" key="3">
    <source>
        <dbReference type="ARBA" id="ARBA00022692"/>
    </source>
</evidence>
<comment type="similarity">
    <text evidence="2">Belongs to the TMEM86 family.</text>
</comment>
<evidence type="ECO:0000256" key="4">
    <source>
        <dbReference type="ARBA" id="ARBA00022989"/>
    </source>
</evidence>
<feature type="transmembrane region" description="Helical" evidence="6">
    <location>
        <begin position="131"/>
        <end position="150"/>
    </location>
</feature>
<keyword evidence="5 6" id="KW-0472">Membrane</keyword>
<sequence>MLKNLLTWLIIISAILYIFIIPDWPLGIKLIFKVIPMILIIWYAFLKLPKHRLFVHYAVIIGLVFSAIGDVTLHWFIVGLSAFLIAHVFYLIGFLTQWRTSFVRSITIVPFIIYSYILGNGILQSITDNTLVIPVMVYIIVITAMAWAAVMARNVYAIIGALLFVISDSILAWNMFVTNVPYSGIWIMTTYYSAQFLIAHSILYFNQQSD</sequence>
<feature type="transmembrane region" description="Helical" evidence="6">
    <location>
        <begin position="102"/>
        <end position="119"/>
    </location>
</feature>
<keyword evidence="3 6" id="KW-0812">Transmembrane</keyword>
<proteinExistence type="inferred from homology"/>
<comment type="subcellular location">
    <subcellularLocation>
        <location evidence="1">Membrane</location>
        <topology evidence="1">Multi-pass membrane protein</topology>
    </subcellularLocation>
</comment>
<dbReference type="InterPro" id="IPR012506">
    <property type="entry name" value="TMEM86B-like"/>
</dbReference>
<gene>
    <name evidence="7" type="ORF">EDC24_1670</name>
</gene>
<organism evidence="7 8">
    <name type="scientific">Aquisalibacillus elongatus</name>
    <dbReference type="NCBI Taxonomy" id="485577"/>
    <lineage>
        <taxon>Bacteria</taxon>
        <taxon>Bacillati</taxon>
        <taxon>Bacillota</taxon>
        <taxon>Bacilli</taxon>
        <taxon>Bacillales</taxon>
        <taxon>Bacillaceae</taxon>
        <taxon>Aquisalibacillus</taxon>
    </lineage>
</organism>
<keyword evidence="8" id="KW-1185">Reference proteome</keyword>
<evidence type="ECO:0000256" key="6">
    <source>
        <dbReference type="SAM" id="Phobius"/>
    </source>
</evidence>
<evidence type="ECO:0000256" key="5">
    <source>
        <dbReference type="ARBA" id="ARBA00023136"/>
    </source>
</evidence>
<evidence type="ECO:0000313" key="8">
    <source>
        <dbReference type="Proteomes" id="UP000276443"/>
    </source>
</evidence>
<dbReference type="AlphaFoldDB" id="A0A3N5B6W6"/>
<dbReference type="Proteomes" id="UP000276443">
    <property type="component" value="Unassembled WGS sequence"/>
</dbReference>
<keyword evidence="4 6" id="KW-1133">Transmembrane helix</keyword>
<feature type="transmembrane region" description="Helical" evidence="6">
    <location>
        <begin position="155"/>
        <end position="173"/>
    </location>
</feature>
<evidence type="ECO:0000313" key="7">
    <source>
        <dbReference type="EMBL" id="RPF53174.1"/>
    </source>
</evidence>
<evidence type="ECO:0000256" key="2">
    <source>
        <dbReference type="ARBA" id="ARBA00007375"/>
    </source>
</evidence>
<feature type="transmembrane region" description="Helical" evidence="6">
    <location>
        <begin position="185"/>
        <end position="205"/>
    </location>
</feature>
<dbReference type="PANTHER" id="PTHR31885:SF6">
    <property type="entry name" value="GH04784P"/>
    <property type="match status" value="1"/>
</dbReference>
<feature type="transmembrane region" description="Helical" evidence="6">
    <location>
        <begin position="28"/>
        <end position="46"/>
    </location>
</feature>
<dbReference type="RefSeq" id="WP_425455180.1">
    <property type="nucleotide sequence ID" value="NZ_RKRF01000009.1"/>
</dbReference>
<dbReference type="GO" id="GO:0016020">
    <property type="term" value="C:membrane"/>
    <property type="evidence" value="ECO:0007669"/>
    <property type="project" value="UniProtKB-SubCell"/>
</dbReference>
<name>A0A3N5B6W6_9BACI</name>
<dbReference type="Pfam" id="PF07947">
    <property type="entry name" value="YhhN"/>
    <property type="match status" value="1"/>
</dbReference>
<evidence type="ECO:0000256" key="1">
    <source>
        <dbReference type="ARBA" id="ARBA00004141"/>
    </source>
</evidence>
<protein>
    <submittedName>
        <fullName evidence="7">Putative membrane protein YhhN</fullName>
    </submittedName>
</protein>
<dbReference type="EMBL" id="RKRF01000009">
    <property type="protein sequence ID" value="RPF53174.1"/>
    <property type="molecule type" value="Genomic_DNA"/>
</dbReference>
<comment type="caution">
    <text evidence="7">The sequence shown here is derived from an EMBL/GenBank/DDBJ whole genome shotgun (WGS) entry which is preliminary data.</text>
</comment>
<feature type="transmembrane region" description="Helical" evidence="6">
    <location>
        <begin position="75"/>
        <end position="95"/>
    </location>
</feature>
<dbReference type="GO" id="GO:0016787">
    <property type="term" value="F:hydrolase activity"/>
    <property type="evidence" value="ECO:0007669"/>
    <property type="project" value="TreeGrafter"/>
</dbReference>
<accession>A0A3N5B6W6</accession>
<reference evidence="7 8" key="1">
    <citation type="submission" date="2018-11" db="EMBL/GenBank/DDBJ databases">
        <title>Genomic Encyclopedia of Type Strains, Phase IV (KMG-IV): sequencing the most valuable type-strain genomes for metagenomic binning, comparative biology and taxonomic classification.</title>
        <authorList>
            <person name="Goeker M."/>
        </authorList>
    </citation>
    <scope>NUCLEOTIDE SEQUENCE [LARGE SCALE GENOMIC DNA]</scope>
    <source>
        <strain evidence="7 8">DSM 18090</strain>
    </source>
</reference>
<feature type="transmembrane region" description="Helical" evidence="6">
    <location>
        <begin position="5"/>
        <end position="22"/>
    </location>
</feature>
<dbReference type="PANTHER" id="PTHR31885">
    <property type="entry name" value="GH04784P"/>
    <property type="match status" value="1"/>
</dbReference>
<feature type="transmembrane region" description="Helical" evidence="6">
    <location>
        <begin position="53"/>
        <end position="69"/>
    </location>
</feature>